<organism evidence="2 3">
    <name type="scientific">Bionectria ochroleuca</name>
    <name type="common">Gliocladium roseum</name>
    <dbReference type="NCBI Taxonomy" id="29856"/>
    <lineage>
        <taxon>Eukaryota</taxon>
        <taxon>Fungi</taxon>
        <taxon>Dikarya</taxon>
        <taxon>Ascomycota</taxon>
        <taxon>Pezizomycotina</taxon>
        <taxon>Sordariomycetes</taxon>
        <taxon>Hypocreomycetidae</taxon>
        <taxon>Hypocreales</taxon>
        <taxon>Bionectriaceae</taxon>
        <taxon>Clonostachys</taxon>
    </lineage>
</organism>
<dbReference type="EMBL" id="JADCTT010000004">
    <property type="protein sequence ID" value="KAF9754285.1"/>
    <property type="molecule type" value="Genomic_DNA"/>
</dbReference>
<feature type="compositionally biased region" description="Polar residues" evidence="1">
    <location>
        <begin position="78"/>
        <end position="93"/>
    </location>
</feature>
<feature type="compositionally biased region" description="Polar residues" evidence="1">
    <location>
        <begin position="129"/>
        <end position="138"/>
    </location>
</feature>
<accession>A0A8H7NEE8</accession>
<feature type="compositionally biased region" description="Pro residues" evidence="1">
    <location>
        <begin position="173"/>
        <end position="187"/>
    </location>
</feature>
<proteinExistence type="predicted"/>
<evidence type="ECO:0000256" key="1">
    <source>
        <dbReference type="SAM" id="MobiDB-lite"/>
    </source>
</evidence>
<dbReference type="Proteomes" id="UP000616885">
    <property type="component" value="Unassembled WGS sequence"/>
</dbReference>
<sequence length="251" mass="27748">MNHPGDVSQPPAYSNSDESRPPLRSRDSWEYYSTDDEAPEPRPKPRHLKSNRDRSRPNPLEAPASLRVGGPPSIPQAADSTTQVVSAPATSDDASGRTPSIPEALRPGGAPGSAQRKQTNPFLRKPVPVTSTPPTEQLSKLDLNEEPVRPPVWKPTLSRQQTEASSIYSQASGPPPSSLLRPPPTPTVDPRLQPKTFGMPCLLARRSPVRLHGLDHMMQLRRIWTLLSSCWMTRGPRHRLPLQAFQQNSLR</sequence>
<dbReference type="AlphaFoldDB" id="A0A8H7NEE8"/>
<gene>
    <name evidence="2" type="ORF">IM811_013043</name>
</gene>
<reference evidence="2" key="1">
    <citation type="submission" date="2020-10" db="EMBL/GenBank/DDBJ databases">
        <title>High-Quality Genome Resource of Clonostachys rosea strain S41 by Oxford Nanopore Long-Read Sequencing.</title>
        <authorList>
            <person name="Wang H."/>
        </authorList>
    </citation>
    <scope>NUCLEOTIDE SEQUENCE</scope>
    <source>
        <strain evidence="2">S41</strain>
    </source>
</reference>
<feature type="region of interest" description="Disordered" evidence="1">
    <location>
        <begin position="1"/>
        <end position="194"/>
    </location>
</feature>
<name>A0A8H7NEE8_BIOOC</name>
<protein>
    <submittedName>
        <fullName evidence="2">Uncharacterized protein</fullName>
    </submittedName>
</protein>
<evidence type="ECO:0000313" key="3">
    <source>
        <dbReference type="Proteomes" id="UP000616885"/>
    </source>
</evidence>
<feature type="compositionally biased region" description="Polar residues" evidence="1">
    <location>
        <begin position="157"/>
        <end position="172"/>
    </location>
</feature>
<evidence type="ECO:0000313" key="2">
    <source>
        <dbReference type="EMBL" id="KAF9754285.1"/>
    </source>
</evidence>
<comment type="caution">
    <text evidence="2">The sequence shown here is derived from an EMBL/GenBank/DDBJ whole genome shotgun (WGS) entry which is preliminary data.</text>
</comment>
<feature type="compositionally biased region" description="Basic and acidic residues" evidence="1">
    <location>
        <begin position="17"/>
        <end position="29"/>
    </location>
</feature>